<dbReference type="PANTHER" id="PTHR42850:SF4">
    <property type="entry name" value="ZINC-DEPENDENT ENDOPOLYPHOSPHATASE"/>
    <property type="match status" value="1"/>
</dbReference>
<dbReference type="RefSeq" id="WP_116975256.1">
    <property type="nucleotide sequence ID" value="NZ_QPMM01000003.1"/>
</dbReference>
<keyword evidence="3" id="KW-1185">Reference proteome</keyword>
<reference evidence="2 3" key="1">
    <citation type="submission" date="2018-07" db="EMBL/GenBank/DDBJ databases">
        <title>Chitinophaga K2CV101002-2 sp. nov., isolated from a monsoon evergreen broad-leaved forest soil.</title>
        <authorList>
            <person name="Lv Y."/>
        </authorList>
    </citation>
    <scope>NUCLEOTIDE SEQUENCE [LARGE SCALE GENOMIC DNA]</scope>
    <source>
        <strain evidence="2 3">GDMCC 1.1288</strain>
    </source>
</reference>
<evidence type="ECO:0000313" key="2">
    <source>
        <dbReference type="EMBL" id="RFS23930.1"/>
    </source>
</evidence>
<feature type="domain" description="Calcineurin-like phosphoesterase" evidence="1">
    <location>
        <begin position="1"/>
        <end position="144"/>
    </location>
</feature>
<gene>
    <name evidence="2" type="ORF">DVR12_08590</name>
</gene>
<sequence length="242" mass="28118">MKTFVIGDIHGAFKALQQLLVRMQLQPEDQLIFLGDYVDGWPQSAQVIELLIELQCRYRCIFIKGNHDVHCELWLQNNRNNSTWAQNKGLPTIQSYEPLNNENRLKHLEFFSRLQFFHIDANDRLFLHAGFKNDNGPAAESPVENLTLDRSLWELALTMNKRVISHPALYPKRLKLFKEIYIGHTPTLIYNETIPMSACNVWNIDTGAGHTGCLSAMDIDSKEVIQSDIVQELYPEFRRYRE</sequence>
<evidence type="ECO:0000259" key="1">
    <source>
        <dbReference type="Pfam" id="PF00149"/>
    </source>
</evidence>
<protein>
    <submittedName>
        <fullName evidence="2">Serine/threonine protein phosphatase</fullName>
    </submittedName>
</protein>
<comment type="caution">
    <text evidence="2">The sequence shown here is derived from an EMBL/GenBank/DDBJ whole genome shotgun (WGS) entry which is preliminary data.</text>
</comment>
<dbReference type="InterPro" id="IPR004843">
    <property type="entry name" value="Calcineurin-like_PHP"/>
</dbReference>
<dbReference type="Gene3D" id="3.60.21.10">
    <property type="match status" value="1"/>
</dbReference>
<dbReference type="OrthoDB" id="9808081at2"/>
<organism evidence="2 3">
    <name type="scientific">Chitinophaga silvatica</name>
    <dbReference type="NCBI Taxonomy" id="2282649"/>
    <lineage>
        <taxon>Bacteria</taxon>
        <taxon>Pseudomonadati</taxon>
        <taxon>Bacteroidota</taxon>
        <taxon>Chitinophagia</taxon>
        <taxon>Chitinophagales</taxon>
        <taxon>Chitinophagaceae</taxon>
        <taxon>Chitinophaga</taxon>
    </lineage>
</organism>
<evidence type="ECO:0000313" key="3">
    <source>
        <dbReference type="Proteomes" id="UP000260644"/>
    </source>
</evidence>
<name>A0A3E1YCH4_9BACT</name>
<dbReference type="Proteomes" id="UP000260644">
    <property type="component" value="Unassembled WGS sequence"/>
</dbReference>
<dbReference type="GO" id="GO:0110154">
    <property type="term" value="P:RNA decapping"/>
    <property type="evidence" value="ECO:0007669"/>
    <property type="project" value="TreeGrafter"/>
</dbReference>
<dbReference type="CDD" id="cd00144">
    <property type="entry name" value="MPP_PPP_family"/>
    <property type="match status" value="1"/>
</dbReference>
<dbReference type="InterPro" id="IPR050126">
    <property type="entry name" value="Ap4A_hydrolase"/>
</dbReference>
<dbReference type="GO" id="GO:0008803">
    <property type="term" value="F:bis(5'-nucleosyl)-tetraphosphatase (symmetrical) activity"/>
    <property type="evidence" value="ECO:0007669"/>
    <property type="project" value="TreeGrafter"/>
</dbReference>
<dbReference type="SUPFAM" id="SSF56300">
    <property type="entry name" value="Metallo-dependent phosphatases"/>
    <property type="match status" value="1"/>
</dbReference>
<dbReference type="Pfam" id="PF00149">
    <property type="entry name" value="Metallophos"/>
    <property type="match status" value="1"/>
</dbReference>
<dbReference type="PANTHER" id="PTHR42850">
    <property type="entry name" value="METALLOPHOSPHOESTERASE"/>
    <property type="match status" value="1"/>
</dbReference>
<dbReference type="GO" id="GO:0005737">
    <property type="term" value="C:cytoplasm"/>
    <property type="evidence" value="ECO:0007669"/>
    <property type="project" value="TreeGrafter"/>
</dbReference>
<dbReference type="GO" id="GO:0016791">
    <property type="term" value="F:phosphatase activity"/>
    <property type="evidence" value="ECO:0007669"/>
    <property type="project" value="TreeGrafter"/>
</dbReference>
<dbReference type="InterPro" id="IPR006186">
    <property type="entry name" value="Ser/Thr-sp_prot-phosphatase"/>
</dbReference>
<accession>A0A3E1YCH4</accession>
<dbReference type="PRINTS" id="PR00114">
    <property type="entry name" value="STPHPHTASE"/>
</dbReference>
<dbReference type="AlphaFoldDB" id="A0A3E1YCH4"/>
<dbReference type="InterPro" id="IPR029052">
    <property type="entry name" value="Metallo-depent_PP-like"/>
</dbReference>
<proteinExistence type="predicted"/>
<dbReference type="EMBL" id="QPMM01000003">
    <property type="protein sequence ID" value="RFS23930.1"/>
    <property type="molecule type" value="Genomic_DNA"/>
</dbReference>